<evidence type="ECO:0000313" key="1">
    <source>
        <dbReference type="EMBL" id="MFC6670775.1"/>
    </source>
</evidence>
<reference evidence="2" key="1">
    <citation type="journal article" date="2019" name="Int. J. Syst. Evol. Microbiol.">
        <title>The Global Catalogue of Microorganisms (GCM) 10K type strain sequencing project: providing services to taxonomists for standard genome sequencing and annotation.</title>
        <authorList>
            <consortium name="The Broad Institute Genomics Platform"/>
            <consortium name="The Broad Institute Genome Sequencing Center for Infectious Disease"/>
            <person name="Wu L."/>
            <person name="Ma J."/>
        </authorList>
    </citation>
    <scope>NUCLEOTIDE SEQUENCE [LARGE SCALE GENOMIC DNA]</scope>
    <source>
        <strain evidence="2">NBRC 111756</strain>
    </source>
</reference>
<protein>
    <submittedName>
        <fullName evidence="1">Uncharacterized protein</fullName>
    </submittedName>
</protein>
<organism evidence="1 2">
    <name type="scientific">Marinobacterium aestuariivivens</name>
    <dbReference type="NCBI Taxonomy" id="1698799"/>
    <lineage>
        <taxon>Bacteria</taxon>
        <taxon>Pseudomonadati</taxon>
        <taxon>Pseudomonadota</taxon>
        <taxon>Gammaproteobacteria</taxon>
        <taxon>Oceanospirillales</taxon>
        <taxon>Oceanospirillaceae</taxon>
        <taxon>Marinobacterium</taxon>
    </lineage>
</organism>
<sequence length="170" mass="19654">MSAVIKTLTPFTSQILLLEALEEVGAEPQLLDSATMLRELRHRGGLQVGDILTNRRDYNGLQHFRRVGEVYQLRHDADEFNGSIISRLQDRKYRSVTDFLAQLEGAYKNAHQRLLQRLAEEERQRLEQERVARVEATRLKAIERAKAQGYSVKEHRANGKIQLVLTRTVY</sequence>
<keyword evidence="2" id="KW-1185">Reference proteome</keyword>
<evidence type="ECO:0000313" key="2">
    <source>
        <dbReference type="Proteomes" id="UP001596422"/>
    </source>
</evidence>
<accession>A0ABW1ZZZ6</accession>
<proteinExistence type="predicted"/>
<name>A0ABW1ZZZ6_9GAMM</name>
<dbReference type="Proteomes" id="UP001596422">
    <property type="component" value="Unassembled WGS sequence"/>
</dbReference>
<dbReference type="RefSeq" id="WP_379909276.1">
    <property type="nucleotide sequence ID" value="NZ_JBHSWE010000001.1"/>
</dbReference>
<gene>
    <name evidence="1" type="ORF">ACFQDL_12360</name>
</gene>
<comment type="caution">
    <text evidence="1">The sequence shown here is derived from an EMBL/GenBank/DDBJ whole genome shotgun (WGS) entry which is preliminary data.</text>
</comment>
<dbReference type="EMBL" id="JBHSWE010000001">
    <property type="protein sequence ID" value="MFC6670775.1"/>
    <property type="molecule type" value="Genomic_DNA"/>
</dbReference>